<reference evidence="1" key="2">
    <citation type="submission" date="2022-06" db="UniProtKB">
        <authorList>
            <consortium name="EnsemblMetazoa"/>
        </authorList>
    </citation>
    <scope>IDENTIFICATION</scope>
</reference>
<dbReference type="Proteomes" id="UP000024404">
    <property type="component" value="Unassembled WGS sequence"/>
</dbReference>
<sequence>MSDRKSSKEICCAFHIILHRPGEETELKSICKLFMHTKIEKSDEMGKIMMTTIMRHIIAIFINAKNRYFLCIKGSNLAEKD</sequence>
<dbReference type="AlphaFoldDB" id="A0A8R1XYJ3"/>
<protein>
    <submittedName>
        <fullName evidence="1">Uncharacterized protein</fullName>
    </submittedName>
</protein>
<keyword evidence="2" id="KW-1185">Reference proteome</keyword>
<dbReference type="EnsemblMetazoa" id="OVOC6495.1">
    <property type="protein sequence ID" value="OVOC6495.1"/>
    <property type="gene ID" value="WBGene00243304"/>
</dbReference>
<dbReference type="EMBL" id="CMVM020000177">
    <property type="status" value="NOT_ANNOTATED_CDS"/>
    <property type="molecule type" value="Genomic_DNA"/>
</dbReference>
<organism evidence="1 2">
    <name type="scientific">Onchocerca volvulus</name>
    <dbReference type="NCBI Taxonomy" id="6282"/>
    <lineage>
        <taxon>Eukaryota</taxon>
        <taxon>Metazoa</taxon>
        <taxon>Ecdysozoa</taxon>
        <taxon>Nematoda</taxon>
        <taxon>Chromadorea</taxon>
        <taxon>Rhabditida</taxon>
        <taxon>Spirurina</taxon>
        <taxon>Spiruromorpha</taxon>
        <taxon>Filarioidea</taxon>
        <taxon>Onchocercidae</taxon>
        <taxon>Onchocerca</taxon>
    </lineage>
</organism>
<reference evidence="2" key="1">
    <citation type="submission" date="2013-10" db="EMBL/GenBank/DDBJ databases">
        <title>Genome sequencing of Onchocerca volvulus.</title>
        <authorList>
            <person name="Cotton J."/>
            <person name="Tsai J."/>
            <person name="Stanley E."/>
            <person name="Tracey A."/>
            <person name="Holroyd N."/>
            <person name="Lustigman S."/>
            <person name="Berriman M."/>
        </authorList>
    </citation>
    <scope>NUCLEOTIDE SEQUENCE</scope>
</reference>
<proteinExistence type="predicted"/>
<name>A0A8R1XYJ3_ONCVO</name>
<evidence type="ECO:0000313" key="1">
    <source>
        <dbReference type="EnsemblMetazoa" id="OVOC6495.1"/>
    </source>
</evidence>
<evidence type="ECO:0000313" key="2">
    <source>
        <dbReference type="Proteomes" id="UP000024404"/>
    </source>
</evidence>
<accession>A0A8R1XYJ3</accession>